<keyword evidence="6 11" id="KW-0378">Hydrolase</keyword>
<dbReference type="InterPro" id="IPR020583">
    <property type="entry name" value="Inositol_monoP_metal-BS"/>
</dbReference>
<dbReference type="GO" id="GO:0046872">
    <property type="term" value="F:metal ion binding"/>
    <property type="evidence" value="ECO:0007669"/>
    <property type="project" value="UniProtKB-KW"/>
</dbReference>
<evidence type="ECO:0000256" key="5">
    <source>
        <dbReference type="ARBA" id="ARBA00022723"/>
    </source>
</evidence>
<evidence type="ECO:0000313" key="12">
    <source>
        <dbReference type="EMBL" id="SDL76857.1"/>
    </source>
</evidence>
<evidence type="ECO:0000256" key="11">
    <source>
        <dbReference type="RuleBase" id="RU364068"/>
    </source>
</evidence>
<dbReference type="Gene3D" id="3.40.190.80">
    <property type="match status" value="1"/>
</dbReference>
<dbReference type="OrthoDB" id="9772456at2"/>
<dbReference type="SUPFAM" id="SSF56655">
    <property type="entry name" value="Carbohydrate phosphatase"/>
    <property type="match status" value="1"/>
</dbReference>
<reference evidence="13" key="1">
    <citation type="submission" date="2016-10" db="EMBL/GenBank/DDBJ databases">
        <authorList>
            <person name="Varghese N."/>
            <person name="Submissions S."/>
        </authorList>
    </citation>
    <scope>NUCLEOTIDE SEQUENCE [LARGE SCALE GENOMIC DNA]</scope>
    <source>
        <strain evidence="13">DSM 20632</strain>
    </source>
</reference>
<dbReference type="GO" id="GO:0004401">
    <property type="term" value="F:histidinol-phosphatase activity"/>
    <property type="evidence" value="ECO:0007669"/>
    <property type="project" value="UniProtKB-EC"/>
</dbReference>
<comment type="pathway">
    <text evidence="3">Amino-acid biosynthesis; L-histidine biosynthesis; L-histidine from 5-phospho-alpha-D-ribose 1-diphosphate: step 8/9.</text>
</comment>
<evidence type="ECO:0000313" key="13">
    <source>
        <dbReference type="Proteomes" id="UP000199350"/>
    </source>
</evidence>
<evidence type="ECO:0000256" key="7">
    <source>
        <dbReference type="ARBA" id="ARBA00022842"/>
    </source>
</evidence>
<dbReference type="AlphaFoldDB" id="A0A1G9MSH7"/>
<feature type="binding site" evidence="10">
    <location>
        <position position="95"/>
    </location>
    <ligand>
        <name>Mg(2+)</name>
        <dbReference type="ChEBI" id="CHEBI:18420"/>
        <label>1</label>
        <note>catalytic</note>
    </ligand>
</feature>
<dbReference type="PROSITE" id="PS00630">
    <property type="entry name" value="IMP_2"/>
    <property type="match status" value="1"/>
</dbReference>
<sequence length="278" mass="28953">MEIDVTQLRELCAELATRAGQLVVRQREALVDRGELAAAETKSSQVDPVTVADKASEEFIVRELALRRPGDGILGEEGARTESATGVEWVIDPIDGTVNFLYGLPQFAVSVGVAVRGELVAGAVCNPVSGELFTAAAGHGASLDRGGQTTPLRASEATDLRSALVATGFAYVSSRRARQAEIVTGVLPEVRDIRRMGSAALDLCAVAAGRVDAYYEHGIHPWDYAAGAIIAREAGAVVRHPGLSASGDDGGLTIAAAPGVWADFEALVTRAGGVPPLR</sequence>
<organism evidence="12 13">
    <name type="scientific">Corynebacterium mycetoides</name>
    <dbReference type="NCBI Taxonomy" id="38302"/>
    <lineage>
        <taxon>Bacteria</taxon>
        <taxon>Bacillati</taxon>
        <taxon>Actinomycetota</taxon>
        <taxon>Actinomycetes</taxon>
        <taxon>Mycobacteriales</taxon>
        <taxon>Corynebacteriaceae</taxon>
        <taxon>Corynebacterium</taxon>
    </lineage>
</organism>
<dbReference type="InterPro" id="IPR033942">
    <property type="entry name" value="IMPase"/>
</dbReference>
<name>A0A1G9MSH7_9CORY</name>
<protein>
    <recommendedName>
        <fullName evidence="11">Inositol-1-monophosphatase</fullName>
        <ecNumber evidence="11">3.1.3.25</ecNumber>
    </recommendedName>
</protein>
<evidence type="ECO:0000256" key="4">
    <source>
        <dbReference type="ARBA" id="ARBA00009759"/>
    </source>
</evidence>
<evidence type="ECO:0000256" key="1">
    <source>
        <dbReference type="ARBA" id="ARBA00001033"/>
    </source>
</evidence>
<comment type="cofactor">
    <cofactor evidence="2 10 11">
        <name>Mg(2+)</name>
        <dbReference type="ChEBI" id="CHEBI:18420"/>
    </cofactor>
</comment>
<feature type="binding site" evidence="10">
    <location>
        <position position="92"/>
    </location>
    <ligand>
        <name>Mg(2+)</name>
        <dbReference type="ChEBI" id="CHEBI:18420"/>
        <label>1</label>
        <note>catalytic</note>
    </ligand>
</feature>
<dbReference type="PANTHER" id="PTHR20854:SF4">
    <property type="entry name" value="INOSITOL-1-MONOPHOSPHATASE-RELATED"/>
    <property type="match status" value="1"/>
</dbReference>
<dbReference type="GO" id="GO:0006020">
    <property type="term" value="P:inositol metabolic process"/>
    <property type="evidence" value="ECO:0007669"/>
    <property type="project" value="TreeGrafter"/>
</dbReference>
<feature type="binding site" evidence="10">
    <location>
        <position position="223"/>
    </location>
    <ligand>
        <name>Mg(2+)</name>
        <dbReference type="ChEBI" id="CHEBI:18420"/>
        <label>1</label>
        <note>catalytic</note>
    </ligand>
</feature>
<dbReference type="Gene3D" id="3.30.540.10">
    <property type="entry name" value="Fructose-1,6-Bisphosphatase, subunit A, domain 1"/>
    <property type="match status" value="1"/>
</dbReference>
<evidence type="ECO:0000256" key="2">
    <source>
        <dbReference type="ARBA" id="ARBA00001946"/>
    </source>
</evidence>
<dbReference type="EMBL" id="LT629700">
    <property type="protein sequence ID" value="SDL76857.1"/>
    <property type="molecule type" value="Genomic_DNA"/>
</dbReference>
<dbReference type="Pfam" id="PF00459">
    <property type="entry name" value="Inositol_P"/>
    <property type="match status" value="1"/>
</dbReference>
<dbReference type="InterPro" id="IPR020550">
    <property type="entry name" value="Inositol_monophosphatase_CS"/>
</dbReference>
<dbReference type="PANTHER" id="PTHR20854">
    <property type="entry name" value="INOSITOL MONOPHOSPHATASE"/>
    <property type="match status" value="1"/>
</dbReference>
<evidence type="ECO:0000256" key="10">
    <source>
        <dbReference type="PIRSR" id="PIRSR600760-2"/>
    </source>
</evidence>
<dbReference type="EC" id="3.1.3.25" evidence="11"/>
<dbReference type="PRINTS" id="PR00377">
    <property type="entry name" value="IMPHPHTASES"/>
</dbReference>
<dbReference type="CDD" id="cd01639">
    <property type="entry name" value="IMPase"/>
    <property type="match status" value="1"/>
</dbReference>
<proteinExistence type="inferred from homology"/>
<dbReference type="PROSITE" id="PS00629">
    <property type="entry name" value="IMP_1"/>
    <property type="match status" value="1"/>
</dbReference>
<keyword evidence="7 10" id="KW-0460">Magnesium</keyword>
<evidence type="ECO:0000256" key="9">
    <source>
        <dbReference type="ARBA" id="ARBA00053547"/>
    </source>
</evidence>
<feature type="binding site" evidence="10">
    <location>
        <position position="94"/>
    </location>
    <ligand>
        <name>Mg(2+)</name>
        <dbReference type="ChEBI" id="CHEBI:18420"/>
        <label>1</label>
        <note>catalytic</note>
    </ligand>
</feature>
<keyword evidence="5 10" id="KW-0479">Metal-binding</keyword>
<dbReference type="RefSeq" id="WP_092148814.1">
    <property type="nucleotide sequence ID" value="NZ_LT629700.1"/>
</dbReference>
<comment type="similarity">
    <text evidence="4 11">Belongs to the inositol monophosphatase superfamily.</text>
</comment>
<evidence type="ECO:0000256" key="3">
    <source>
        <dbReference type="ARBA" id="ARBA00004970"/>
    </source>
</evidence>
<dbReference type="GO" id="GO:0007165">
    <property type="term" value="P:signal transduction"/>
    <property type="evidence" value="ECO:0007669"/>
    <property type="project" value="TreeGrafter"/>
</dbReference>
<comment type="function">
    <text evidence="9">Catalyzes the dephosphorylation of histidinol-phosphate to histidinol, the direct precursor of histidine.</text>
</comment>
<comment type="catalytic activity">
    <reaction evidence="1 11">
        <text>a myo-inositol phosphate + H2O = myo-inositol + phosphate</text>
        <dbReference type="Rhea" id="RHEA:24056"/>
        <dbReference type="ChEBI" id="CHEBI:15377"/>
        <dbReference type="ChEBI" id="CHEBI:17268"/>
        <dbReference type="ChEBI" id="CHEBI:43474"/>
        <dbReference type="ChEBI" id="CHEBI:84139"/>
        <dbReference type="EC" id="3.1.3.25"/>
    </reaction>
</comment>
<keyword evidence="13" id="KW-1185">Reference proteome</keyword>
<dbReference type="GO" id="GO:0008934">
    <property type="term" value="F:inositol monophosphate 1-phosphatase activity"/>
    <property type="evidence" value="ECO:0007669"/>
    <property type="project" value="InterPro"/>
</dbReference>
<comment type="catalytic activity">
    <reaction evidence="8">
        <text>L-histidinol phosphate + H2O = L-histidinol + phosphate</text>
        <dbReference type="Rhea" id="RHEA:14465"/>
        <dbReference type="ChEBI" id="CHEBI:15377"/>
        <dbReference type="ChEBI" id="CHEBI:43474"/>
        <dbReference type="ChEBI" id="CHEBI:57699"/>
        <dbReference type="ChEBI" id="CHEBI:57980"/>
        <dbReference type="EC" id="3.1.3.15"/>
    </reaction>
</comment>
<dbReference type="GO" id="GO:0046854">
    <property type="term" value="P:phosphatidylinositol phosphate biosynthetic process"/>
    <property type="evidence" value="ECO:0007669"/>
    <property type="project" value="InterPro"/>
</dbReference>
<dbReference type="FunFam" id="3.30.540.10:FF:000003">
    <property type="entry name" value="Inositol-1-monophosphatase"/>
    <property type="match status" value="1"/>
</dbReference>
<dbReference type="STRING" id="38302.SAMN04488535_0721"/>
<evidence type="ECO:0000256" key="8">
    <source>
        <dbReference type="ARBA" id="ARBA00049158"/>
    </source>
</evidence>
<dbReference type="Proteomes" id="UP000199350">
    <property type="component" value="Chromosome I"/>
</dbReference>
<feature type="binding site" evidence="10">
    <location>
        <position position="76"/>
    </location>
    <ligand>
        <name>Mg(2+)</name>
        <dbReference type="ChEBI" id="CHEBI:18420"/>
        <label>1</label>
        <note>catalytic</note>
    </ligand>
</feature>
<dbReference type="InterPro" id="IPR000760">
    <property type="entry name" value="Inositol_monophosphatase-like"/>
</dbReference>
<evidence type="ECO:0000256" key="6">
    <source>
        <dbReference type="ARBA" id="ARBA00022801"/>
    </source>
</evidence>
<accession>A0A1G9MSH7</accession>
<gene>
    <name evidence="12" type="ORF">SAMN04488535_0721</name>
</gene>